<dbReference type="PANTHER" id="PTHR15853">
    <property type="entry name" value="THIOREDOXIN-RELATED"/>
    <property type="match status" value="1"/>
</dbReference>
<protein>
    <recommendedName>
        <fullName evidence="7">Thioredoxin domain-containing protein</fullName>
    </recommendedName>
</protein>
<gene>
    <name evidence="8" type="ORF">O3M35_004993</name>
</gene>
<dbReference type="SUPFAM" id="SSF52833">
    <property type="entry name" value="Thioredoxin-like"/>
    <property type="match status" value="1"/>
</dbReference>
<dbReference type="CDD" id="cd02962">
    <property type="entry name" value="TMX2"/>
    <property type="match status" value="1"/>
</dbReference>
<keyword evidence="2 6" id="KW-0812">Transmembrane</keyword>
<feature type="transmembrane region" description="Helical" evidence="6">
    <location>
        <begin position="7"/>
        <end position="28"/>
    </location>
</feature>
<keyword evidence="9" id="KW-1185">Reference proteome</keyword>
<evidence type="ECO:0000259" key="7">
    <source>
        <dbReference type="PROSITE" id="PS51352"/>
    </source>
</evidence>
<evidence type="ECO:0000256" key="5">
    <source>
        <dbReference type="ARBA" id="ARBA00023136"/>
    </source>
</evidence>
<feature type="transmembrane region" description="Helical" evidence="6">
    <location>
        <begin position="77"/>
        <end position="96"/>
    </location>
</feature>
<evidence type="ECO:0000256" key="4">
    <source>
        <dbReference type="ARBA" id="ARBA00022989"/>
    </source>
</evidence>
<organism evidence="8 9">
    <name type="scientific">Rhynocoris fuscipes</name>
    <dbReference type="NCBI Taxonomy" id="488301"/>
    <lineage>
        <taxon>Eukaryota</taxon>
        <taxon>Metazoa</taxon>
        <taxon>Ecdysozoa</taxon>
        <taxon>Arthropoda</taxon>
        <taxon>Hexapoda</taxon>
        <taxon>Insecta</taxon>
        <taxon>Pterygota</taxon>
        <taxon>Neoptera</taxon>
        <taxon>Paraneoptera</taxon>
        <taxon>Hemiptera</taxon>
        <taxon>Heteroptera</taxon>
        <taxon>Panheteroptera</taxon>
        <taxon>Cimicomorpha</taxon>
        <taxon>Reduviidae</taxon>
        <taxon>Harpactorinae</taxon>
        <taxon>Harpactorini</taxon>
        <taxon>Rhynocoris</taxon>
    </lineage>
</organism>
<dbReference type="InterPro" id="IPR039101">
    <property type="entry name" value="TMX2"/>
</dbReference>
<dbReference type="GO" id="GO:0016020">
    <property type="term" value="C:membrane"/>
    <property type="evidence" value="ECO:0007669"/>
    <property type="project" value="UniProtKB-SubCell"/>
</dbReference>
<dbReference type="InterPro" id="IPR037463">
    <property type="entry name" value="TMX2_thioredoxin_dom"/>
</dbReference>
<dbReference type="PANTHER" id="PTHR15853:SF0">
    <property type="entry name" value="THIOREDOXIN-RELATED TRANSMEMBRANE PROTEIN 2"/>
    <property type="match status" value="1"/>
</dbReference>
<dbReference type="EMBL" id="JAPXFL010000002">
    <property type="protein sequence ID" value="KAK9510149.1"/>
    <property type="molecule type" value="Genomic_DNA"/>
</dbReference>
<dbReference type="GO" id="GO:0015036">
    <property type="term" value="F:disulfide oxidoreductase activity"/>
    <property type="evidence" value="ECO:0007669"/>
    <property type="project" value="TreeGrafter"/>
</dbReference>
<evidence type="ECO:0000256" key="3">
    <source>
        <dbReference type="ARBA" id="ARBA00022729"/>
    </source>
</evidence>
<comment type="caution">
    <text evidence="8">The sequence shown here is derived from an EMBL/GenBank/DDBJ whole genome shotgun (WGS) entry which is preliminary data.</text>
</comment>
<dbReference type="Gene3D" id="3.40.30.10">
    <property type="entry name" value="Glutaredoxin"/>
    <property type="match status" value="1"/>
</dbReference>
<name>A0AAW1DJ18_9HEMI</name>
<feature type="transmembrane region" description="Helical" evidence="6">
    <location>
        <begin position="102"/>
        <end position="121"/>
    </location>
</feature>
<sequence length="277" mass="31667">MALKRDLALLIKPYYLINILMSIGYIIAKKTPGICHFLFPTANPVCELDSRESEILFFLIIVVMIRTRKTGSITMINYLTSSFVYTKVANTILWFYSDVRMGLVYGVLFVLVGLLLPEPTYSGPDKVTYFRTAAGLEDELNRDKRITWLITFYTAWNPTCVNFAPVFAQLSADYDLDNLKFGKIDVGRYPEAAAKHHINDSSVSKQLPTIILFKEGKEVTRRPQVESNGKLRKFFFTEDNVKAAFDLNNLYKECKSNPLKSSKKKEILKDKPNEKSD</sequence>
<keyword evidence="5 6" id="KW-0472">Membrane</keyword>
<evidence type="ECO:0000313" key="9">
    <source>
        <dbReference type="Proteomes" id="UP001461498"/>
    </source>
</evidence>
<keyword evidence="4 6" id="KW-1133">Transmembrane helix</keyword>
<dbReference type="InterPro" id="IPR036249">
    <property type="entry name" value="Thioredoxin-like_sf"/>
</dbReference>
<evidence type="ECO:0000256" key="1">
    <source>
        <dbReference type="ARBA" id="ARBA00004479"/>
    </source>
</evidence>
<dbReference type="InterPro" id="IPR013766">
    <property type="entry name" value="Thioredoxin_domain"/>
</dbReference>
<dbReference type="Proteomes" id="UP001461498">
    <property type="component" value="Unassembled WGS sequence"/>
</dbReference>
<dbReference type="AlphaFoldDB" id="A0AAW1DJ18"/>
<evidence type="ECO:0000256" key="6">
    <source>
        <dbReference type="SAM" id="Phobius"/>
    </source>
</evidence>
<feature type="domain" description="Thioredoxin" evidence="7">
    <location>
        <begin position="110"/>
        <end position="256"/>
    </location>
</feature>
<evidence type="ECO:0000256" key="2">
    <source>
        <dbReference type="ARBA" id="ARBA00022692"/>
    </source>
</evidence>
<dbReference type="Pfam" id="PF00085">
    <property type="entry name" value="Thioredoxin"/>
    <property type="match status" value="1"/>
</dbReference>
<proteinExistence type="predicted"/>
<accession>A0AAW1DJ18</accession>
<evidence type="ECO:0000313" key="8">
    <source>
        <dbReference type="EMBL" id="KAK9510149.1"/>
    </source>
</evidence>
<keyword evidence="3" id="KW-0732">Signal</keyword>
<comment type="subcellular location">
    <subcellularLocation>
        <location evidence="1">Membrane</location>
        <topology evidence="1">Single-pass type I membrane protein</topology>
    </subcellularLocation>
</comment>
<reference evidence="8 9" key="1">
    <citation type="submission" date="2022-12" db="EMBL/GenBank/DDBJ databases">
        <title>Chromosome-level genome assembly of true bugs.</title>
        <authorList>
            <person name="Ma L."/>
            <person name="Li H."/>
        </authorList>
    </citation>
    <scope>NUCLEOTIDE SEQUENCE [LARGE SCALE GENOMIC DNA]</scope>
    <source>
        <strain evidence="8">Lab_2022b</strain>
    </source>
</reference>
<dbReference type="PROSITE" id="PS51352">
    <property type="entry name" value="THIOREDOXIN_2"/>
    <property type="match status" value="1"/>
</dbReference>